<dbReference type="InterPro" id="IPR011051">
    <property type="entry name" value="RmlC_Cupin_sf"/>
</dbReference>
<dbReference type="InterPro" id="IPR018060">
    <property type="entry name" value="HTH_AraC"/>
</dbReference>
<dbReference type="Pfam" id="PF07883">
    <property type="entry name" value="Cupin_2"/>
    <property type="match status" value="1"/>
</dbReference>
<sequence length="296" mass="34292">MEIRVRGNQLEEIEGLYADYPYVYHYADLKVTDIPWHWHEELEFDYVVSGKVKLVTANKSCEFGKNEAFFINSNVLCTMENVNGSEPAVLDSHLFHPIFLGGHFKSRFSTKYLDPVLQNKNLDILEIRGGTGRQREILTKLKQAAYMQKTEDTEFQTRNIFSDIWLLILEEIKEVESRQMPVKQISQDRIQTMMSFIQQNYQNKVSLADIALSAAVSKRECLRCFQQCISTTPYEYLMDYRTEMAARLLKTTDAPVTWVAEQTGFSNSAYFGKIFKKAKGLTPGEYRKKNTQRPGK</sequence>
<evidence type="ECO:0000259" key="4">
    <source>
        <dbReference type="PROSITE" id="PS01124"/>
    </source>
</evidence>
<evidence type="ECO:0000313" key="5">
    <source>
        <dbReference type="EMBL" id="PWJ79028.1"/>
    </source>
</evidence>
<dbReference type="PANTHER" id="PTHR43280">
    <property type="entry name" value="ARAC-FAMILY TRANSCRIPTIONAL REGULATOR"/>
    <property type="match status" value="1"/>
</dbReference>
<proteinExistence type="predicted"/>
<dbReference type="PROSITE" id="PS01124">
    <property type="entry name" value="HTH_ARAC_FAMILY_2"/>
    <property type="match status" value="1"/>
</dbReference>
<dbReference type="Gene3D" id="2.60.120.10">
    <property type="entry name" value="Jelly Rolls"/>
    <property type="match status" value="1"/>
</dbReference>
<dbReference type="EMBL" id="QGGY01000001">
    <property type="protein sequence ID" value="PWJ79028.1"/>
    <property type="molecule type" value="Genomic_DNA"/>
</dbReference>
<dbReference type="Proteomes" id="UP000245412">
    <property type="component" value="Unassembled WGS sequence"/>
</dbReference>
<dbReference type="AlphaFoldDB" id="A0AB73T9X9"/>
<feature type="domain" description="HTH araC/xylS-type" evidence="4">
    <location>
        <begin position="191"/>
        <end position="289"/>
    </location>
</feature>
<dbReference type="RefSeq" id="WP_257497398.1">
    <property type="nucleotide sequence ID" value="NZ_JANKBI010000001.1"/>
</dbReference>
<dbReference type="InterPro" id="IPR009057">
    <property type="entry name" value="Homeodomain-like_sf"/>
</dbReference>
<evidence type="ECO:0000256" key="2">
    <source>
        <dbReference type="ARBA" id="ARBA00023125"/>
    </source>
</evidence>
<dbReference type="SUPFAM" id="SSF46689">
    <property type="entry name" value="Homeodomain-like"/>
    <property type="match status" value="2"/>
</dbReference>
<dbReference type="SMART" id="SM00342">
    <property type="entry name" value="HTH_ARAC"/>
    <property type="match status" value="1"/>
</dbReference>
<comment type="caution">
    <text evidence="5">The sequence shown here is derived from an EMBL/GenBank/DDBJ whole genome shotgun (WGS) entry which is preliminary data.</text>
</comment>
<dbReference type="GO" id="GO:0003700">
    <property type="term" value="F:DNA-binding transcription factor activity"/>
    <property type="evidence" value="ECO:0007669"/>
    <property type="project" value="InterPro"/>
</dbReference>
<evidence type="ECO:0000256" key="3">
    <source>
        <dbReference type="ARBA" id="ARBA00023163"/>
    </source>
</evidence>
<dbReference type="Pfam" id="PF12833">
    <property type="entry name" value="HTH_18"/>
    <property type="match status" value="1"/>
</dbReference>
<gene>
    <name evidence="5" type="ORF">C7383_101405</name>
</gene>
<dbReference type="SUPFAM" id="SSF51182">
    <property type="entry name" value="RmlC-like cupins"/>
    <property type="match status" value="1"/>
</dbReference>
<dbReference type="PRINTS" id="PR00032">
    <property type="entry name" value="HTHARAC"/>
</dbReference>
<name>A0AB73T9X9_9FIRM</name>
<evidence type="ECO:0000313" key="6">
    <source>
        <dbReference type="Proteomes" id="UP000245412"/>
    </source>
</evidence>
<organism evidence="5 6">
    <name type="scientific">Murimonas intestini</name>
    <dbReference type="NCBI Taxonomy" id="1337051"/>
    <lineage>
        <taxon>Bacteria</taxon>
        <taxon>Bacillati</taxon>
        <taxon>Bacillota</taxon>
        <taxon>Clostridia</taxon>
        <taxon>Lachnospirales</taxon>
        <taxon>Lachnospiraceae</taxon>
        <taxon>Murimonas</taxon>
    </lineage>
</organism>
<evidence type="ECO:0000256" key="1">
    <source>
        <dbReference type="ARBA" id="ARBA00023015"/>
    </source>
</evidence>
<dbReference type="InterPro" id="IPR013096">
    <property type="entry name" value="Cupin_2"/>
</dbReference>
<accession>A0AB73T9X9</accession>
<protein>
    <submittedName>
        <fullName evidence="5">Helix-turn-helix protein</fullName>
    </submittedName>
</protein>
<dbReference type="Gene3D" id="1.10.10.60">
    <property type="entry name" value="Homeodomain-like"/>
    <property type="match status" value="2"/>
</dbReference>
<keyword evidence="3" id="KW-0804">Transcription</keyword>
<reference evidence="5 6" key="1">
    <citation type="submission" date="2018-05" db="EMBL/GenBank/DDBJ databases">
        <authorList>
            <person name="Goeker M."/>
            <person name="Huntemann M."/>
            <person name="Clum A."/>
            <person name="Pillay M."/>
            <person name="Palaniappan K."/>
            <person name="Varghese N."/>
            <person name="Mikhailova N."/>
            <person name="Stamatis D."/>
            <person name="Reddy T."/>
            <person name="Daum C."/>
            <person name="Shapiro N."/>
            <person name="Ivanova N."/>
            <person name="Kyrpides N."/>
            <person name="Woyke T."/>
        </authorList>
    </citation>
    <scope>NUCLEOTIDE SEQUENCE [LARGE SCALE GENOMIC DNA]</scope>
    <source>
        <strain evidence="5 6">DSM 26524</strain>
    </source>
</reference>
<keyword evidence="1" id="KW-0805">Transcription regulation</keyword>
<keyword evidence="6" id="KW-1185">Reference proteome</keyword>
<dbReference type="InterPro" id="IPR014710">
    <property type="entry name" value="RmlC-like_jellyroll"/>
</dbReference>
<dbReference type="PANTHER" id="PTHR43280:SF2">
    <property type="entry name" value="HTH-TYPE TRANSCRIPTIONAL REGULATOR EXSA"/>
    <property type="match status" value="1"/>
</dbReference>
<dbReference type="InterPro" id="IPR020449">
    <property type="entry name" value="Tscrpt_reg_AraC-type_HTH"/>
</dbReference>
<dbReference type="GO" id="GO:0043565">
    <property type="term" value="F:sequence-specific DNA binding"/>
    <property type="evidence" value="ECO:0007669"/>
    <property type="project" value="InterPro"/>
</dbReference>
<dbReference type="CDD" id="cd02208">
    <property type="entry name" value="cupin_RmlC-like"/>
    <property type="match status" value="1"/>
</dbReference>
<keyword evidence="2" id="KW-0238">DNA-binding</keyword>